<comment type="caution">
    <text evidence="1">The sequence shown here is derived from an EMBL/GenBank/DDBJ whole genome shotgun (WGS) entry which is preliminary data.</text>
</comment>
<accession>K9HVH4</accession>
<dbReference type="AlphaFoldDB" id="K9HVH4"/>
<evidence type="ECO:0000313" key="2">
    <source>
        <dbReference type="Proteomes" id="UP000009881"/>
    </source>
</evidence>
<evidence type="ECO:0008006" key="3">
    <source>
        <dbReference type="Google" id="ProtNLM"/>
    </source>
</evidence>
<sequence length="61" mass="7040">MKADDRQDYGEDRFIATGCIEGRFVTLVFTIREPNVCRIISARGASRDERETYQQARLEKG</sequence>
<proteinExistence type="predicted"/>
<dbReference type="STRING" id="1238182.C882_3290"/>
<dbReference type="Pfam" id="PF04365">
    <property type="entry name" value="BrnT_toxin"/>
    <property type="match status" value="1"/>
</dbReference>
<evidence type="ECO:0000313" key="1">
    <source>
        <dbReference type="EMBL" id="EKV32226.1"/>
    </source>
</evidence>
<dbReference type="Gene3D" id="3.10.450.530">
    <property type="entry name" value="Ribonuclease toxin, BrnT, of type II toxin-antitoxin system"/>
    <property type="match status" value="1"/>
</dbReference>
<gene>
    <name evidence="1" type="ORF">C882_3290</name>
</gene>
<keyword evidence="2" id="KW-1185">Reference proteome</keyword>
<dbReference type="EMBL" id="ANHY01000004">
    <property type="protein sequence ID" value="EKV32226.1"/>
    <property type="molecule type" value="Genomic_DNA"/>
</dbReference>
<dbReference type="InterPro" id="IPR007460">
    <property type="entry name" value="BrnT_toxin"/>
</dbReference>
<protein>
    <recommendedName>
        <fullName evidence="3">BrnT family toxin</fullName>
    </recommendedName>
</protein>
<dbReference type="Proteomes" id="UP000009881">
    <property type="component" value="Unassembled WGS sequence"/>
</dbReference>
<name>K9HVH4_9PROT</name>
<organism evidence="1 2">
    <name type="scientific">Caenispirillum salinarum AK4</name>
    <dbReference type="NCBI Taxonomy" id="1238182"/>
    <lineage>
        <taxon>Bacteria</taxon>
        <taxon>Pseudomonadati</taxon>
        <taxon>Pseudomonadota</taxon>
        <taxon>Alphaproteobacteria</taxon>
        <taxon>Rhodospirillales</taxon>
        <taxon>Novispirillaceae</taxon>
        <taxon>Caenispirillum</taxon>
    </lineage>
</organism>
<reference evidence="1 2" key="1">
    <citation type="journal article" date="2013" name="Genome Announc.">
        <title>Draft Genome Sequence of an Alphaproteobacterium, Caenispirillum salinarum AK4(T), Isolated from a Solar Saltern.</title>
        <authorList>
            <person name="Khatri I."/>
            <person name="Singh A."/>
            <person name="Korpole S."/>
            <person name="Pinnaka A.K."/>
            <person name="Subramanian S."/>
        </authorList>
    </citation>
    <scope>NUCLEOTIDE SEQUENCE [LARGE SCALE GENOMIC DNA]</scope>
    <source>
        <strain evidence="1 2">AK4</strain>
    </source>
</reference>
<dbReference type="InterPro" id="IPR038573">
    <property type="entry name" value="BrnT_sf"/>
</dbReference>